<evidence type="ECO:0000256" key="1">
    <source>
        <dbReference type="PROSITE-ProRule" id="PRU00169"/>
    </source>
</evidence>
<gene>
    <name evidence="4" type="ORF">C7Y47_23320</name>
</gene>
<evidence type="ECO:0000313" key="4">
    <source>
        <dbReference type="EMBL" id="TQR27323.1"/>
    </source>
</evidence>
<keyword evidence="2" id="KW-0175">Coiled coil</keyword>
<dbReference type="InterPro" id="IPR011006">
    <property type="entry name" value="CheY-like_superfamily"/>
</dbReference>
<dbReference type="EMBL" id="SADV01000037">
    <property type="protein sequence ID" value="TQR27323.1"/>
    <property type="molecule type" value="Genomic_DNA"/>
</dbReference>
<feature type="coiled-coil region" evidence="2">
    <location>
        <begin position="229"/>
        <end position="268"/>
    </location>
</feature>
<dbReference type="PROSITE" id="PS50110">
    <property type="entry name" value="RESPONSE_REGULATORY"/>
    <property type="match status" value="1"/>
</dbReference>
<dbReference type="InterPro" id="IPR001789">
    <property type="entry name" value="Sig_transdc_resp-reg_receiver"/>
</dbReference>
<dbReference type="Pfam" id="PF00072">
    <property type="entry name" value="Response_reg"/>
    <property type="match status" value="1"/>
</dbReference>
<dbReference type="AlphaFoldDB" id="A0A544U7P1"/>
<sequence>MRLKYEILWFEDNVSWFSTISDAINELLEEKGFKMIVHRYDNDSEGLFKILKESDCDLILMDYSLENQKGDEIIKSIRDLEIYTDIVFYSQSGAKFIRDLIRKQGIDGIFCSSRDFEEFEEKVNGVIGNTIKKVQDVNNMRGLVIAETIDLESKIADILKGYLSVIYENDIKKATILKNICDKKQEQFLKESELINVIHQKNINELIDENILTTYNLYTGLQSLLKSDIKELNVLLQSKSNQEERIEIEEKRELLLSIKERISNFEKEIILIRNTLAHVKELKDPNSGTSYLESVHRNGTKIIFDDNKYVEIRRNLVEYSECISELNEYFLNNAKLSDSIKTSK</sequence>
<evidence type="ECO:0000313" key="5">
    <source>
        <dbReference type="Proteomes" id="UP000317944"/>
    </source>
</evidence>
<protein>
    <submittedName>
        <fullName evidence="4">Response regulator</fullName>
    </submittedName>
</protein>
<dbReference type="Proteomes" id="UP000317944">
    <property type="component" value="Unassembled WGS sequence"/>
</dbReference>
<accession>A0A544U7P1</accession>
<proteinExistence type="predicted"/>
<feature type="modified residue" description="4-aspartylphosphate" evidence="1">
    <location>
        <position position="62"/>
    </location>
</feature>
<keyword evidence="1" id="KW-0597">Phosphoprotein</keyword>
<comment type="caution">
    <text evidence="4">The sequence shown here is derived from an EMBL/GenBank/DDBJ whole genome shotgun (WGS) entry which is preliminary data.</text>
</comment>
<organism evidence="4 5">
    <name type="scientific">Lysinibacillus sphaericus</name>
    <name type="common">Bacillus sphaericus</name>
    <dbReference type="NCBI Taxonomy" id="1421"/>
    <lineage>
        <taxon>Bacteria</taxon>
        <taxon>Bacillati</taxon>
        <taxon>Bacillota</taxon>
        <taxon>Bacilli</taxon>
        <taxon>Bacillales</taxon>
        <taxon>Bacillaceae</taxon>
        <taxon>Lysinibacillus</taxon>
    </lineage>
</organism>
<name>A0A544U7P1_LYSSH</name>
<dbReference type="OrthoDB" id="7284229at2"/>
<reference evidence="4 5" key="1">
    <citation type="submission" date="2018-03" db="EMBL/GenBank/DDBJ databases">
        <title>Aerobic endospore-forming bacteria genome sequencing and assembly.</title>
        <authorList>
            <person name="Cavalcante D.A."/>
            <person name="Driks A."/>
            <person name="Putonti C."/>
            <person name="De-Souza M.T."/>
        </authorList>
    </citation>
    <scope>NUCLEOTIDE SEQUENCE [LARGE SCALE GENOMIC DNA]</scope>
    <source>
        <strain evidence="4 5">SDF0037</strain>
    </source>
</reference>
<feature type="domain" description="Response regulatory" evidence="3">
    <location>
        <begin position="1"/>
        <end position="127"/>
    </location>
</feature>
<dbReference type="RefSeq" id="WP_142510921.1">
    <property type="nucleotide sequence ID" value="NZ_SADV01000037.1"/>
</dbReference>
<dbReference type="GO" id="GO:0000160">
    <property type="term" value="P:phosphorelay signal transduction system"/>
    <property type="evidence" value="ECO:0007669"/>
    <property type="project" value="InterPro"/>
</dbReference>
<evidence type="ECO:0000259" key="3">
    <source>
        <dbReference type="PROSITE" id="PS50110"/>
    </source>
</evidence>
<dbReference type="SUPFAM" id="SSF52172">
    <property type="entry name" value="CheY-like"/>
    <property type="match status" value="1"/>
</dbReference>
<evidence type="ECO:0000256" key="2">
    <source>
        <dbReference type="SAM" id="Coils"/>
    </source>
</evidence>
<dbReference type="Gene3D" id="3.40.50.2300">
    <property type="match status" value="1"/>
</dbReference>